<dbReference type="PANTHER" id="PTHR13370">
    <property type="entry name" value="RNA METHYLASE-RELATED"/>
    <property type="match status" value="1"/>
</dbReference>
<evidence type="ECO:0000259" key="8">
    <source>
        <dbReference type="Pfam" id="PF01555"/>
    </source>
</evidence>
<keyword evidence="4" id="KW-0949">S-adenosyl-L-methionine</keyword>
<dbReference type="InterPro" id="IPR002941">
    <property type="entry name" value="DNA_methylase_N4/N6"/>
</dbReference>
<evidence type="ECO:0000313" key="11">
    <source>
        <dbReference type="Proteomes" id="UP000295260"/>
    </source>
</evidence>
<dbReference type="RefSeq" id="WP_133534131.1">
    <property type="nucleotide sequence ID" value="NZ_SNXR01000019.1"/>
</dbReference>
<comment type="similarity">
    <text evidence="1 7">Belongs to the N(4)/N(6)-methyltransferase family.</text>
</comment>
<feature type="domain" description="DNA methylase N-4/N-6" evidence="8">
    <location>
        <begin position="29"/>
        <end position="249"/>
    </location>
</feature>
<feature type="domain" description="RAMA" evidence="9">
    <location>
        <begin position="268"/>
        <end position="357"/>
    </location>
</feature>
<comment type="caution">
    <text evidence="10">The sequence shown here is derived from an EMBL/GenBank/DDBJ whole genome shotgun (WGS) entry which is preliminary data.</text>
</comment>
<dbReference type="Proteomes" id="UP000295260">
    <property type="component" value="Unassembled WGS sequence"/>
</dbReference>
<evidence type="ECO:0000256" key="2">
    <source>
        <dbReference type="ARBA" id="ARBA00022603"/>
    </source>
</evidence>
<dbReference type="AlphaFoldDB" id="A0A4R6Q751"/>
<dbReference type="Pfam" id="PF18755">
    <property type="entry name" value="RAMA"/>
    <property type="match status" value="1"/>
</dbReference>
<keyword evidence="2 10" id="KW-0489">Methyltransferase</keyword>
<keyword evidence="6" id="KW-0238">DNA-binding</keyword>
<keyword evidence="11" id="KW-1185">Reference proteome</keyword>
<dbReference type="PANTHER" id="PTHR13370:SF3">
    <property type="entry name" value="TRNA (GUANINE(10)-N2)-METHYLTRANSFERASE HOMOLOG"/>
    <property type="match status" value="1"/>
</dbReference>
<keyword evidence="3 10" id="KW-0808">Transferase</keyword>
<organism evidence="10 11">
    <name type="scientific">Flavobacterium dankookense</name>
    <dbReference type="NCBI Taxonomy" id="706186"/>
    <lineage>
        <taxon>Bacteria</taxon>
        <taxon>Pseudomonadati</taxon>
        <taxon>Bacteroidota</taxon>
        <taxon>Flavobacteriia</taxon>
        <taxon>Flavobacteriales</taxon>
        <taxon>Flavobacteriaceae</taxon>
        <taxon>Flavobacterium</taxon>
    </lineage>
</organism>
<evidence type="ECO:0000256" key="4">
    <source>
        <dbReference type="ARBA" id="ARBA00022691"/>
    </source>
</evidence>
<protein>
    <recommendedName>
        <fullName evidence="7">Methyltransferase</fullName>
        <ecNumber evidence="7">2.1.1.-</ecNumber>
    </recommendedName>
</protein>
<dbReference type="GO" id="GO:0003677">
    <property type="term" value="F:DNA binding"/>
    <property type="evidence" value="ECO:0007669"/>
    <property type="project" value="UniProtKB-KW"/>
</dbReference>
<gene>
    <name evidence="10" type="ORF">BC748_2963</name>
</gene>
<name>A0A4R6Q751_9FLAO</name>
<reference evidence="10 11" key="1">
    <citation type="submission" date="2019-03" db="EMBL/GenBank/DDBJ databases">
        <title>Genomic Encyclopedia of Archaeal and Bacterial Type Strains, Phase II (KMG-II): from individual species to whole genera.</title>
        <authorList>
            <person name="Goeker M."/>
        </authorList>
    </citation>
    <scope>NUCLEOTIDE SEQUENCE [LARGE SCALE GENOMIC DNA]</scope>
    <source>
        <strain evidence="10 11">DSM 25687</strain>
    </source>
</reference>
<dbReference type="InterPro" id="IPR029063">
    <property type="entry name" value="SAM-dependent_MTases_sf"/>
</dbReference>
<evidence type="ECO:0000256" key="3">
    <source>
        <dbReference type="ARBA" id="ARBA00022679"/>
    </source>
</evidence>
<dbReference type="GO" id="GO:0009007">
    <property type="term" value="F:site-specific DNA-methyltransferase (adenine-specific) activity"/>
    <property type="evidence" value="ECO:0007669"/>
    <property type="project" value="TreeGrafter"/>
</dbReference>
<dbReference type="SUPFAM" id="SSF53335">
    <property type="entry name" value="S-adenosyl-L-methionine-dependent methyltransferases"/>
    <property type="match status" value="1"/>
</dbReference>
<evidence type="ECO:0000313" key="10">
    <source>
        <dbReference type="EMBL" id="TDP57443.1"/>
    </source>
</evidence>
<dbReference type="InterPro" id="IPR040843">
    <property type="entry name" value="RAMA"/>
</dbReference>
<evidence type="ECO:0000256" key="7">
    <source>
        <dbReference type="RuleBase" id="RU362026"/>
    </source>
</evidence>
<proteinExistence type="inferred from homology"/>
<dbReference type="EMBL" id="SNXR01000019">
    <property type="protein sequence ID" value="TDP57443.1"/>
    <property type="molecule type" value="Genomic_DNA"/>
</dbReference>
<dbReference type="InterPro" id="IPR001091">
    <property type="entry name" value="RM_Methyltransferase"/>
</dbReference>
<evidence type="ECO:0000256" key="6">
    <source>
        <dbReference type="ARBA" id="ARBA00023125"/>
    </source>
</evidence>
<dbReference type="GO" id="GO:0006260">
    <property type="term" value="P:DNA replication"/>
    <property type="evidence" value="ECO:0007669"/>
    <property type="project" value="UniProtKB-KW"/>
</dbReference>
<dbReference type="PROSITE" id="PS00092">
    <property type="entry name" value="N6_MTASE"/>
    <property type="match status" value="1"/>
</dbReference>
<evidence type="ECO:0000256" key="1">
    <source>
        <dbReference type="ARBA" id="ARBA00006594"/>
    </source>
</evidence>
<dbReference type="PRINTS" id="PR00508">
    <property type="entry name" value="S21N4MTFRASE"/>
</dbReference>
<evidence type="ECO:0000256" key="5">
    <source>
        <dbReference type="ARBA" id="ARBA00022705"/>
    </source>
</evidence>
<accession>A0A4R6Q751</accession>
<dbReference type="InterPro" id="IPR002052">
    <property type="entry name" value="DNA_methylase_N6_adenine_CS"/>
</dbReference>
<evidence type="ECO:0000259" key="9">
    <source>
        <dbReference type="Pfam" id="PF18755"/>
    </source>
</evidence>
<dbReference type="GO" id="GO:0005737">
    <property type="term" value="C:cytoplasm"/>
    <property type="evidence" value="ECO:0007669"/>
    <property type="project" value="TreeGrafter"/>
</dbReference>
<keyword evidence="5" id="KW-0235">DNA replication</keyword>
<dbReference type="GO" id="GO:0032259">
    <property type="term" value="P:methylation"/>
    <property type="evidence" value="ECO:0007669"/>
    <property type="project" value="UniProtKB-KW"/>
</dbReference>
<dbReference type="Pfam" id="PF01555">
    <property type="entry name" value="N6_N4_Mtase"/>
    <property type="match status" value="1"/>
</dbReference>
<sequence>MSKLGSLAINTIHQGDCIALLKKIPDNSVDLIFADPPYNLQLNGELTRPNQTKVDAVNDAWDKFESMAIYDQFTNDWLKECKRILKTTGSIWVIGTYHNIFRVGAKLQDLGFWMLNDVVWIKSNPMPNFKGTRFNNAHETMLWATKSEKSKYTFHYHSMKTMNEDLQMRSDWLIPICQGDERIKVNGQKAHSTQKPEELLYRVILSTSNVGDIVLDPFSGSGTTAAVAKKLGRNFIAFEREQFYIDVANNRLKEIVPIKDDLLEYKVEVKKPKVPFVNLIDKGFINVGDFVFSKDKKYKAQIQADSSLESNGFVGSIHKVSAQLLGKESNNGWTYWYVKQKGKLILIDDLREDFAKQYLK</sequence>
<dbReference type="Gene3D" id="3.40.50.150">
    <property type="entry name" value="Vaccinia Virus protein VP39"/>
    <property type="match status" value="1"/>
</dbReference>
<dbReference type="GO" id="GO:0008170">
    <property type="term" value="F:N-methyltransferase activity"/>
    <property type="evidence" value="ECO:0007669"/>
    <property type="project" value="InterPro"/>
</dbReference>
<dbReference type="EC" id="2.1.1.-" evidence="7"/>
<dbReference type="OrthoDB" id="9800801at2"/>